<feature type="compositionally biased region" description="Basic residues" evidence="1">
    <location>
        <begin position="22"/>
        <end position="32"/>
    </location>
</feature>
<accession>G0HBU4</accession>
<protein>
    <submittedName>
        <fullName evidence="3">Putative membrane protein</fullName>
    </submittedName>
</protein>
<evidence type="ECO:0000313" key="3">
    <source>
        <dbReference type="EMBL" id="AEK35559.1"/>
    </source>
</evidence>
<feature type="transmembrane region" description="Helical" evidence="2">
    <location>
        <begin position="384"/>
        <end position="402"/>
    </location>
</feature>
<dbReference type="AlphaFoldDB" id="G0HBU4"/>
<organism evidence="3 4">
    <name type="scientific">Corynebacterium variabile (strain DSM 44702 / CIP 107183 / JCM 12073 / NCIMB 30131)</name>
    <name type="common">Corynebacterium mooreparkense</name>
    <dbReference type="NCBI Taxonomy" id="858619"/>
    <lineage>
        <taxon>Bacteria</taxon>
        <taxon>Bacillati</taxon>
        <taxon>Actinomycetota</taxon>
        <taxon>Actinomycetes</taxon>
        <taxon>Mycobacteriales</taxon>
        <taxon>Corynebacteriaceae</taxon>
        <taxon>Corynebacterium</taxon>
    </lineage>
</organism>
<sequence length="497" mass="52961">MGIRPGSVRQSGAAGNGNGGHSGRRPGVRARRTVQEPATRVRRPVLPDARVASSFPLHSGDAACQQPADAVGMVRHGRDPVDRTLRSSGLDSVADRGSGPRVELRQGGNPVRGRGTCRGGWTVPAGSPGIRVAVRAGGFRWRRASSEELVGRVTLPGAVVRILLLDVGTRSDQPAAHRKHSPLSVGRQSSFTAQLNRHSLATVLATRYRGFSTPDQLRLAVYPSVESRVFGVRKQRRVLVVPGTAFPDLDMYALRGLVNARGAEGGEVPPKKDYEVLPEFRLAAAATTVVVLALLAVATVTFTGCDPVLAALVAVVLLLPVTGIQPRASILRPELSGGPRGWSGPWRIRCGYPWPVLAPLMGVLVLGVVAGIKGLLGATPNDSLGWLLFIAGAAAPLTVWGYQAVGASVLRVDDEDVLRIRLGRLVRARVALADITTAEVDTVLWHRVRVRSDGDIHLHVLGSDFDIRTLTLPAPFLHGDHMKELAALLIDRSTAAR</sequence>
<dbReference type="KEGG" id="cva:CVAR_0211"/>
<feature type="transmembrane region" description="Helical" evidence="2">
    <location>
        <begin position="280"/>
        <end position="302"/>
    </location>
</feature>
<feature type="region of interest" description="Disordered" evidence="1">
    <location>
        <begin position="1"/>
        <end position="39"/>
    </location>
</feature>
<evidence type="ECO:0000313" key="4">
    <source>
        <dbReference type="Proteomes" id="UP000006659"/>
    </source>
</evidence>
<evidence type="ECO:0000256" key="1">
    <source>
        <dbReference type="SAM" id="MobiDB-lite"/>
    </source>
</evidence>
<dbReference type="EMBL" id="CP002917">
    <property type="protein sequence ID" value="AEK35559.1"/>
    <property type="molecule type" value="Genomic_DNA"/>
</dbReference>
<name>G0HBU4_CORVD</name>
<dbReference type="STRING" id="858619.CVAR_0211"/>
<keyword evidence="2" id="KW-1133">Transmembrane helix</keyword>
<gene>
    <name evidence="3" type="ordered locus">CVAR_0211</name>
</gene>
<proteinExistence type="predicted"/>
<feature type="region of interest" description="Disordered" evidence="1">
    <location>
        <begin position="79"/>
        <end position="113"/>
    </location>
</feature>
<reference evidence="3 4" key="1">
    <citation type="journal article" date="2011" name="BMC Genomics">
        <title>Complete genome sequence of Corynebacterium variabile DSM 44702 isolated from the surface of smear-ripened cheeses and insights into cheese ripening and flavor generation.</title>
        <authorList>
            <person name="Schroeder J."/>
            <person name="Maus I."/>
            <person name="Trost E."/>
            <person name="Tauch A."/>
        </authorList>
    </citation>
    <scope>NUCLEOTIDE SEQUENCE [LARGE SCALE GENOMIC DNA]</scope>
    <source>
        <strain evidence="4">DSM 44702 / JCM 12073 / NCIMB 30131</strain>
    </source>
</reference>
<dbReference type="HOGENOM" id="CLU_548269_0_0_11"/>
<dbReference type="Proteomes" id="UP000006659">
    <property type="component" value="Chromosome"/>
</dbReference>
<feature type="transmembrane region" description="Helical" evidence="2">
    <location>
        <begin position="308"/>
        <end position="330"/>
    </location>
</feature>
<keyword evidence="2" id="KW-0472">Membrane</keyword>
<evidence type="ECO:0000256" key="2">
    <source>
        <dbReference type="SAM" id="Phobius"/>
    </source>
</evidence>
<keyword evidence="2" id="KW-0812">Transmembrane</keyword>
<feature type="transmembrane region" description="Helical" evidence="2">
    <location>
        <begin position="351"/>
        <end position="372"/>
    </location>
</feature>